<reference evidence="1 2" key="1">
    <citation type="journal article" date="2010" name="J. Bacteriol.">
        <title>Genome sequence of Fulvimarina pelagi HTCC2506T, a Mn(II)-oxidizing alphaproteobacterium possessing an aerobic anoxygenic photosynthetic gene cluster and Xanthorhodopsin.</title>
        <authorList>
            <person name="Kang I."/>
            <person name="Oh H.M."/>
            <person name="Lim S.I."/>
            <person name="Ferriera S."/>
            <person name="Giovannoni S.J."/>
            <person name="Cho J.C."/>
        </authorList>
    </citation>
    <scope>NUCLEOTIDE SEQUENCE [LARGE SCALE GENOMIC DNA]</scope>
    <source>
        <strain evidence="1 2">HTCC2506</strain>
    </source>
</reference>
<comment type="caution">
    <text evidence="1">The sequence shown here is derived from an EMBL/GenBank/DDBJ whole genome shotgun (WGS) entry which is preliminary data.</text>
</comment>
<evidence type="ECO:0000313" key="2">
    <source>
        <dbReference type="Proteomes" id="UP000004310"/>
    </source>
</evidence>
<dbReference type="Proteomes" id="UP000004310">
    <property type="component" value="Unassembled WGS sequence"/>
</dbReference>
<dbReference type="STRING" id="217511.GCA_001463845_03129"/>
<keyword evidence="2" id="KW-1185">Reference proteome</keyword>
<proteinExistence type="predicted"/>
<name>Q0FYL1_9HYPH</name>
<dbReference type="AlphaFoldDB" id="Q0FYL1"/>
<sequence length="49" mass="5590">MSSDRRLGRIGVKADFLFAPVDETDDITRHEIQRRAAEEYRLEVGVGTL</sequence>
<evidence type="ECO:0000313" key="1">
    <source>
        <dbReference type="EMBL" id="EAU39984.1"/>
    </source>
</evidence>
<accession>Q0FYL1</accession>
<organism evidence="1 2">
    <name type="scientific">Fulvimarina pelagi HTCC2506</name>
    <dbReference type="NCBI Taxonomy" id="314231"/>
    <lineage>
        <taxon>Bacteria</taxon>
        <taxon>Pseudomonadati</taxon>
        <taxon>Pseudomonadota</taxon>
        <taxon>Alphaproteobacteria</taxon>
        <taxon>Hyphomicrobiales</taxon>
        <taxon>Aurantimonadaceae</taxon>
        <taxon>Fulvimarina</taxon>
    </lineage>
</organism>
<dbReference type="RefSeq" id="WP_007065557.1">
    <property type="nucleotide sequence ID" value="NZ_DS022272.1"/>
</dbReference>
<gene>
    <name evidence="1" type="ORF">FP2506_02045</name>
</gene>
<dbReference type="HOGENOM" id="CLU_3135988_0_0_5"/>
<dbReference type="EMBL" id="AATP01000010">
    <property type="protein sequence ID" value="EAU39984.1"/>
    <property type="molecule type" value="Genomic_DNA"/>
</dbReference>
<protein>
    <submittedName>
        <fullName evidence="1">Uncharacterized protein</fullName>
    </submittedName>
</protein>